<dbReference type="InterPro" id="IPR046341">
    <property type="entry name" value="SET_dom_sf"/>
</dbReference>
<evidence type="ECO:0000313" key="19">
    <source>
        <dbReference type="Proteomes" id="UP001233999"/>
    </source>
</evidence>
<keyword evidence="9" id="KW-0862">Zinc</keyword>
<dbReference type="GO" id="GO:0008270">
    <property type="term" value="F:zinc ion binding"/>
    <property type="evidence" value="ECO:0007669"/>
    <property type="project" value="UniProtKB-KW"/>
</dbReference>
<evidence type="ECO:0000256" key="13">
    <source>
        <dbReference type="ARBA" id="ARBA00093635"/>
    </source>
</evidence>
<dbReference type="InterPro" id="IPR002893">
    <property type="entry name" value="Znf_MYND"/>
</dbReference>
<dbReference type="GO" id="GO:0005634">
    <property type="term" value="C:nucleus"/>
    <property type="evidence" value="ECO:0007669"/>
    <property type="project" value="UniProtKB-SubCell"/>
</dbReference>
<dbReference type="GO" id="GO:0008276">
    <property type="term" value="F:protein methyltransferase activity"/>
    <property type="evidence" value="ECO:0007669"/>
    <property type="project" value="UniProtKB-ARBA"/>
</dbReference>
<comment type="caution">
    <text evidence="18">The sequence shown here is derived from an EMBL/GenBank/DDBJ whole genome shotgun (WGS) entry which is preliminary data.</text>
</comment>
<keyword evidence="3" id="KW-0963">Cytoplasm</keyword>
<name>A0AAD8A4J2_DIPPU</name>
<evidence type="ECO:0000313" key="18">
    <source>
        <dbReference type="EMBL" id="KAJ9591990.1"/>
    </source>
</evidence>
<evidence type="ECO:0000256" key="12">
    <source>
        <dbReference type="ARBA" id="ARBA00093423"/>
    </source>
</evidence>
<evidence type="ECO:0000256" key="4">
    <source>
        <dbReference type="ARBA" id="ARBA00022603"/>
    </source>
</evidence>
<dbReference type="GO" id="GO:0008757">
    <property type="term" value="F:S-adenosylmethionine-dependent methyltransferase activity"/>
    <property type="evidence" value="ECO:0007669"/>
    <property type="project" value="UniProtKB-ARBA"/>
</dbReference>
<dbReference type="Pfam" id="PF00856">
    <property type="entry name" value="SET"/>
    <property type="match status" value="1"/>
</dbReference>
<keyword evidence="4" id="KW-0489">Methyltransferase</keyword>
<evidence type="ECO:0000256" key="3">
    <source>
        <dbReference type="ARBA" id="ARBA00022490"/>
    </source>
</evidence>
<dbReference type="AlphaFoldDB" id="A0AAD8A4J2"/>
<dbReference type="Proteomes" id="UP001233999">
    <property type="component" value="Unassembled WGS sequence"/>
</dbReference>
<feature type="domain" description="SET" evidence="16">
    <location>
        <begin position="63"/>
        <end position="343"/>
    </location>
</feature>
<dbReference type="PROSITE" id="PS50280">
    <property type="entry name" value="SET"/>
    <property type="match status" value="1"/>
</dbReference>
<dbReference type="PROSITE" id="PS50865">
    <property type="entry name" value="ZF_MYND_2"/>
    <property type="match status" value="1"/>
</dbReference>
<dbReference type="Pfam" id="PF01753">
    <property type="entry name" value="zf-MYND"/>
    <property type="match status" value="1"/>
</dbReference>
<reference evidence="18" key="2">
    <citation type="submission" date="2023-05" db="EMBL/GenBank/DDBJ databases">
        <authorList>
            <person name="Fouks B."/>
        </authorList>
    </citation>
    <scope>NUCLEOTIDE SEQUENCE</scope>
    <source>
        <strain evidence="18">Stay&amp;Tobe</strain>
        <tissue evidence="18">Testes</tissue>
    </source>
</reference>
<accession>A0AAD8A4J2</accession>
<dbReference type="CDD" id="cd10536">
    <property type="entry name" value="SET_SMYD4"/>
    <property type="match status" value="1"/>
</dbReference>
<evidence type="ECO:0000256" key="7">
    <source>
        <dbReference type="ARBA" id="ARBA00022723"/>
    </source>
</evidence>
<organism evidence="18 19">
    <name type="scientific">Diploptera punctata</name>
    <name type="common">Pacific beetle cockroach</name>
    <dbReference type="NCBI Taxonomy" id="6984"/>
    <lineage>
        <taxon>Eukaryota</taxon>
        <taxon>Metazoa</taxon>
        <taxon>Ecdysozoa</taxon>
        <taxon>Arthropoda</taxon>
        <taxon>Hexapoda</taxon>
        <taxon>Insecta</taxon>
        <taxon>Pterygota</taxon>
        <taxon>Neoptera</taxon>
        <taxon>Polyneoptera</taxon>
        <taxon>Dictyoptera</taxon>
        <taxon>Blattodea</taxon>
        <taxon>Blaberoidea</taxon>
        <taxon>Blaberidae</taxon>
        <taxon>Diplopterinae</taxon>
        <taxon>Diploptera</taxon>
    </lineage>
</organism>
<dbReference type="PANTHER" id="PTHR46165">
    <property type="entry name" value="SET AND MYND DOMAIN-CONTAINING PROTEIN 4"/>
    <property type="match status" value="1"/>
</dbReference>
<evidence type="ECO:0000256" key="6">
    <source>
        <dbReference type="ARBA" id="ARBA00022691"/>
    </source>
</evidence>
<keyword evidence="5" id="KW-0808">Transferase</keyword>
<evidence type="ECO:0000256" key="1">
    <source>
        <dbReference type="ARBA" id="ARBA00004123"/>
    </source>
</evidence>
<dbReference type="SMART" id="SM00317">
    <property type="entry name" value="SET"/>
    <property type="match status" value="1"/>
</dbReference>
<dbReference type="InterPro" id="IPR001214">
    <property type="entry name" value="SET_dom"/>
</dbReference>
<keyword evidence="19" id="KW-1185">Reference proteome</keyword>
<keyword evidence="6" id="KW-0949">S-adenosyl-L-methionine</keyword>
<keyword evidence="7" id="KW-0479">Metal-binding</keyword>
<dbReference type="GO" id="GO:0032259">
    <property type="term" value="P:methylation"/>
    <property type="evidence" value="ECO:0007669"/>
    <property type="project" value="UniProtKB-KW"/>
</dbReference>
<evidence type="ECO:0000256" key="15">
    <source>
        <dbReference type="PROSITE-ProRule" id="PRU00134"/>
    </source>
</evidence>
<reference evidence="18" key="1">
    <citation type="journal article" date="2023" name="IScience">
        <title>Live-bearing cockroach genome reveals convergent evolutionary mechanisms linked to viviparity in insects and beyond.</title>
        <authorList>
            <person name="Fouks B."/>
            <person name="Harrison M.C."/>
            <person name="Mikhailova A.A."/>
            <person name="Marchal E."/>
            <person name="English S."/>
            <person name="Carruthers M."/>
            <person name="Jennings E.C."/>
            <person name="Chiamaka E.L."/>
            <person name="Frigard R.A."/>
            <person name="Pippel M."/>
            <person name="Attardo G.M."/>
            <person name="Benoit J.B."/>
            <person name="Bornberg-Bauer E."/>
            <person name="Tobe S.S."/>
        </authorList>
    </citation>
    <scope>NUCLEOTIDE SEQUENCE</scope>
    <source>
        <strain evidence="18">Stay&amp;Tobe</strain>
    </source>
</reference>
<evidence type="ECO:0000259" key="17">
    <source>
        <dbReference type="PROSITE" id="PS50865"/>
    </source>
</evidence>
<dbReference type="Gene3D" id="2.170.270.10">
    <property type="entry name" value="SET domain"/>
    <property type="match status" value="1"/>
</dbReference>
<protein>
    <recommendedName>
        <fullName evidence="13">Protein-lysine N-methyltransferase SMYD4</fullName>
    </recommendedName>
    <alternativeName>
        <fullName evidence="14">SET and MYND domain-containing protein 4</fullName>
    </alternativeName>
</protein>
<keyword evidence="10" id="KW-0539">Nucleus</keyword>
<dbReference type="GO" id="GO:0008170">
    <property type="term" value="F:N-methyltransferase activity"/>
    <property type="evidence" value="ECO:0007669"/>
    <property type="project" value="UniProtKB-ARBA"/>
</dbReference>
<feature type="non-terminal residue" evidence="18">
    <location>
        <position position="1"/>
    </location>
</feature>
<dbReference type="Gene3D" id="6.10.140.2220">
    <property type="match status" value="1"/>
</dbReference>
<dbReference type="PANTHER" id="PTHR46165:SF2">
    <property type="entry name" value="SET AND MYND DOMAIN-CONTAINING PROTEIN 4"/>
    <property type="match status" value="1"/>
</dbReference>
<evidence type="ECO:0000256" key="11">
    <source>
        <dbReference type="ARBA" id="ARBA00048985"/>
    </source>
</evidence>
<evidence type="ECO:0000256" key="9">
    <source>
        <dbReference type="ARBA" id="ARBA00022833"/>
    </source>
</evidence>
<proteinExistence type="predicted"/>
<evidence type="ECO:0000256" key="14">
    <source>
        <dbReference type="ARBA" id="ARBA00093680"/>
    </source>
</evidence>
<dbReference type="SUPFAM" id="SSF82199">
    <property type="entry name" value="SET domain"/>
    <property type="match status" value="1"/>
</dbReference>
<comment type="catalytic activity">
    <reaction evidence="11">
        <text>L-lysyl-[protein] + S-adenosyl-L-methionine = N(6)-methyl-L-lysyl-[protein] + S-adenosyl-L-homocysteine + H(+)</text>
        <dbReference type="Rhea" id="RHEA:51736"/>
        <dbReference type="Rhea" id="RHEA-COMP:9752"/>
        <dbReference type="Rhea" id="RHEA-COMP:13053"/>
        <dbReference type="ChEBI" id="CHEBI:15378"/>
        <dbReference type="ChEBI" id="CHEBI:29969"/>
        <dbReference type="ChEBI" id="CHEBI:57856"/>
        <dbReference type="ChEBI" id="CHEBI:59789"/>
        <dbReference type="ChEBI" id="CHEBI:61929"/>
    </reaction>
</comment>
<dbReference type="InterPro" id="IPR044421">
    <property type="entry name" value="SMYD4_SET"/>
</dbReference>
<evidence type="ECO:0000256" key="10">
    <source>
        <dbReference type="ARBA" id="ARBA00023242"/>
    </source>
</evidence>
<dbReference type="GO" id="GO:0042826">
    <property type="term" value="F:histone deacetylase binding"/>
    <property type="evidence" value="ECO:0007669"/>
    <property type="project" value="TreeGrafter"/>
</dbReference>
<gene>
    <name evidence="18" type="ORF">L9F63_001502</name>
</gene>
<evidence type="ECO:0000259" key="16">
    <source>
        <dbReference type="PROSITE" id="PS50280"/>
    </source>
</evidence>
<dbReference type="SUPFAM" id="SSF144232">
    <property type="entry name" value="HIT/MYND zinc finger-like"/>
    <property type="match status" value="1"/>
</dbReference>
<feature type="domain" description="MYND-type" evidence="17">
    <location>
        <begin position="108"/>
        <end position="147"/>
    </location>
</feature>
<comment type="subcellular location">
    <subcellularLocation>
        <location evidence="2">Cytoplasm</location>
    </subcellularLocation>
    <subcellularLocation>
        <location evidence="1">Nucleus</location>
    </subcellularLocation>
</comment>
<evidence type="ECO:0000256" key="2">
    <source>
        <dbReference type="ARBA" id="ARBA00004496"/>
    </source>
</evidence>
<dbReference type="Gene3D" id="1.10.220.160">
    <property type="match status" value="1"/>
</dbReference>
<dbReference type="GO" id="GO:0005737">
    <property type="term" value="C:cytoplasm"/>
    <property type="evidence" value="ECO:0007669"/>
    <property type="project" value="UniProtKB-SubCell"/>
</dbReference>
<comment type="function">
    <text evidence="12">Protein-lysine N-methyltransferase. Monomethylates PRMT5, modulating its transcriptional activity. May also act as a histone methyltransferase. Plays a critical role in cardiac development. Acts as a key epigenetic regulator of gene expression during cardiac development via its dual activities as a methyltransferase and negative regulator of HDAC1.</text>
</comment>
<evidence type="ECO:0000256" key="8">
    <source>
        <dbReference type="ARBA" id="ARBA00022771"/>
    </source>
</evidence>
<keyword evidence="8 15" id="KW-0863">Zinc-finger</keyword>
<evidence type="ECO:0000256" key="5">
    <source>
        <dbReference type="ARBA" id="ARBA00022679"/>
    </source>
</evidence>
<dbReference type="EMBL" id="JASPKZ010003851">
    <property type="protein sequence ID" value="KAJ9591990.1"/>
    <property type="molecule type" value="Genomic_DNA"/>
</dbReference>
<dbReference type="InterPro" id="IPR052097">
    <property type="entry name" value="SET-MYND_domain_protein"/>
</dbReference>
<sequence length="495" mass="56339">DALKALSSAELTEDKMQKIKADLKKLLKSCRSARTSTDLPRNEESQLPTCSYNKNSKFPCASDCVEIKFSSEMGRYMSATRDIKPGDVLVVEKPFASILNSENLETHCYKCLRRCEALLPCCFCSNVMYCSEECRTSSWDESHYIECSILPTLQKLEIVVTSILALRVVIMAFKTNGLKNMLKFLEAEENLEEIKEKINNTDAYYYSSVYWLVAHMDKISMRVLFEYSVCAACMLHCLETMTDFFTDFNAEQYKYEVGGLLLRHSINISINNCSVGEALVSKQNGLRDIKLISVIGNAVYVILSLVNHSCDPNAHRTCHRGDTTVLHALAPIAAGEQICFSYGFEYGTDNKEKRKSYYEAAYFFTCKCRACTEDWPTIDFLPTMDTTFICNGCKEMLPFTVMDTIKNKTVTCEKCTKVLPSQLLVNVTKCSQDYVSYLQRALTSGGESDWIELAEKIIPYLEPIYENIKQPSKQCRDIQRILKQCFDIHGNKHEL</sequence>